<dbReference type="EMBL" id="AZEC01000001">
    <property type="protein sequence ID" value="KRL14665.1"/>
    <property type="molecule type" value="Genomic_DNA"/>
</dbReference>
<accession>A0A0R1N4Q9</accession>
<dbReference type="Gene3D" id="3.40.33.10">
    <property type="entry name" value="CAP"/>
    <property type="match status" value="1"/>
</dbReference>
<dbReference type="InterPro" id="IPR014044">
    <property type="entry name" value="CAP_dom"/>
</dbReference>
<feature type="domain" description="SCP" evidence="1">
    <location>
        <begin position="58"/>
        <end position="189"/>
    </location>
</feature>
<dbReference type="InterPro" id="IPR035940">
    <property type="entry name" value="CAP_sf"/>
</dbReference>
<dbReference type="OrthoDB" id="2325057at2"/>
<organism evidence="2 3">
    <name type="scientific">Schleiferilactobacillus perolens DSM 12744</name>
    <dbReference type="NCBI Taxonomy" id="1423792"/>
    <lineage>
        <taxon>Bacteria</taxon>
        <taxon>Bacillati</taxon>
        <taxon>Bacillota</taxon>
        <taxon>Bacilli</taxon>
        <taxon>Lactobacillales</taxon>
        <taxon>Lactobacillaceae</taxon>
        <taxon>Schleiferilactobacillus</taxon>
    </lineage>
</organism>
<dbReference type="PATRIC" id="fig|1423792.3.peg.323"/>
<dbReference type="AlphaFoldDB" id="A0A0R1N4Q9"/>
<dbReference type="SUPFAM" id="SSF55797">
    <property type="entry name" value="PR-1-like"/>
    <property type="match status" value="1"/>
</dbReference>
<evidence type="ECO:0000313" key="2">
    <source>
        <dbReference type="EMBL" id="KRL14665.1"/>
    </source>
</evidence>
<comment type="caution">
    <text evidence="2">The sequence shown here is derived from an EMBL/GenBank/DDBJ whole genome shotgun (WGS) entry which is preliminary data.</text>
</comment>
<dbReference type="Pfam" id="PF00188">
    <property type="entry name" value="CAP"/>
    <property type="match status" value="1"/>
</dbReference>
<dbReference type="Proteomes" id="UP000051330">
    <property type="component" value="Unassembled WGS sequence"/>
</dbReference>
<sequence length="301" mass="33148">MKKHIVRLMISIASLFGLLVGVLAISAPPASPQSDVVAATNAVYKPNVTAVQNMMLLEINRLRAQNHLGALRLDNGITNAWSNQIVQRNAQLPSLQHDPNQPNVLNRLGFLLTGENLASTPVGVPRLFGSLRKPAITDDATLAVQIVEQYYDDYGVADYGHRKNLLNPYFTNVGIAFALKKDTDGNYIVYNALDFGGNTPSWQYSVVRAYFNYSQQNGLSGYYPTRYTPSNPASLRIATVTGKWGVQLNIGYGPSARYTGRTLPKGSQWQVSNIARDTQGKTWYLVGGNQWIDAAYTSVNF</sequence>
<evidence type="ECO:0000313" key="3">
    <source>
        <dbReference type="Proteomes" id="UP000051330"/>
    </source>
</evidence>
<proteinExistence type="predicted"/>
<reference evidence="2 3" key="1">
    <citation type="journal article" date="2015" name="Genome Announc.">
        <title>Expanding the biotechnology potential of lactobacilli through comparative genomics of 213 strains and associated genera.</title>
        <authorList>
            <person name="Sun Z."/>
            <person name="Harris H.M."/>
            <person name="McCann A."/>
            <person name="Guo C."/>
            <person name="Argimon S."/>
            <person name="Zhang W."/>
            <person name="Yang X."/>
            <person name="Jeffery I.B."/>
            <person name="Cooney J.C."/>
            <person name="Kagawa T.F."/>
            <person name="Liu W."/>
            <person name="Song Y."/>
            <person name="Salvetti E."/>
            <person name="Wrobel A."/>
            <person name="Rasinkangas P."/>
            <person name="Parkhill J."/>
            <person name="Rea M.C."/>
            <person name="O'Sullivan O."/>
            <person name="Ritari J."/>
            <person name="Douillard F.P."/>
            <person name="Paul Ross R."/>
            <person name="Yang R."/>
            <person name="Briner A.E."/>
            <person name="Felis G.E."/>
            <person name="de Vos W.M."/>
            <person name="Barrangou R."/>
            <person name="Klaenhammer T.R."/>
            <person name="Caufield P.W."/>
            <person name="Cui Y."/>
            <person name="Zhang H."/>
            <person name="O'Toole P.W."/>
        </authorList>
    </citation>
    <scope>NUCLEOTIDE SEQUENCE [LARGE SCALE GENOMIC DNA]</scope>
    <source>
        <strain evidence="2 3">DSM 12744</strain>
    </source>
</reference>
<protein>
    <recommendedName>
        <fullName evidence="1">SCP domain-containing protein</fullName>
    </recommendedName>
</protein>
<gene>
    <name evidence="2" type="ORF">FD09_GL000321</name>
</gene>
<evidence type="ECO:0000259" key="1">
    <source>
        <dbReference type="Pfam" id="PF00188"/>
    </source>
</evidence>
<dbReference type="RefSeq" id="WP_057817562.1">
    <property type="nucleotide sequence ID" value="NZ_AZEC01000001.1"/>
</dbReference>
<name>A0A0R1N4Q9_9LACO</name>
<keyword evidence="3" id="KW-1185">Reference proteome</keyword>
<dbReference type="CDD" id="cd05379">
    <property type="entry name" value="CAP_bacterial"/>
    <property type="match status" value="1"/>
</dbReference>